<reference evidence="1 2" key="1">
    <citation type="submission" date="2019-07" db="EMBL/GenBank/DDBJ databases">
        <title>De Novo Assembly of kiwifruit Actinidia rufa.</title>
        <authorList>
            <person name="Sugita-Konishi S."/>
            <person name="Sato K."/>
            <person name="Mori E."/>
            <person name="Abe Y."/>
            <person name="Kisaki G."/>
            <person name="Hamano K."/>
            <person name="Suezawa K."/>
            <person name="Otani M."/>
            <person name="Fukuda T."/>
            <person name="Manabe T."/>
            <person name="Gomi K."/>
            <person name="Tabuchi M."/>
            <person name="Akimitsu K."/>
            <person name="Kataoka I."/>
        </authorList>
    </citation>
    <scope>NUCLEOTIDE SEQUENCE [LARGE SCALE GENOMIC DNA]</scope>
    <source>
        <strain evidence="2">cv. Fuchu</strain>
    </source>
</reference>
<evidence type="ECO:0000313" key="2">
    <source>
        <dbReference type="Proteomes" id="UP000585474"/>
    </source>
</evidence>
<protein>
    <submittedName>
        <fullName evidence="1">Uncharacterized protein</fullName>
    </submittedName>
</protein>
<sequence>MGKECKLDFTRARVGPKARKRARTSRVGAAALNFFEAGALVRFLTFEGIFYLEDGIYTFASNKGMVNLISKNQGNLRKLGMSRAFLIQADH</sequence>
<dbReference type="Proteomes" id="UP000585474">
    <property type="component" value="Unassembled WGS sequence"/>
</dbReference>
<evidence type="ECO:0000313" key="1">
    <source>
        <dbReference type="EMBL" id="GFZ18277.1"/>
    </source>
</evidence>
<accession>A0A7J0H597</accession>
<organism evidence="1 2">
    <name type="scientific">Actinidia rufa</name>
    <dbReference type="NCBI Taxonomy" id="165716"/>
    <lineage>
        <taxon>Eukaryota</taxon>
        <taxon>Viridiplantae</taxon>
        <taxon>Streptophyta</taxon>
        <taxon>Embryophyta</taxon>
        <taxon>Tracheophyta</taxon>
        <taxon>Spermatophyta</taxon>
        <taxon>Magnoliopsida</taxon>
        <taxon>eudicotyledons</taxon>
        <taxon>Gunneridae</taxon>
        <taxon>Pentapetalae</taxon>
        <taxon>asterids</taxon>
        <taxon>Ericales</taxon>
        <taxon>Actinidiaceae</taxon>
        <taxon>Actinidia</taxon>
    </lineage>
</organism>
<dbReference type="EMBL" id="BJWL01000027">
    <property type="protein sequence ID" value="GFZ18277.1"/>
    <property type="molecule type" value="Genomic_DNA"/>
</dbReference>
<keyword evidence="2" id="KW-1185">Reference proteome</keyword>
<dbReference type="AlphaFoldDB" id="A0A7J0H597"/>
<name>A0A7J0H597_9ERIC</name>
<comment type="caution">
    <text evidence="1">The sequence shown here is derived from an EMBL/GenBank/DDBJ whole genome shotgun (WGS) entry which is preliminary data.</text>
</comment>
<proteinExistence type="predicted"/>
<gene>
    <name evidence="1" type="ORF">Acr_27g0000160</name>
</gene>